<dbReference type="InterPro" id="IPR002750">
    <property type="entry name" value="CobE/GbiG_C"/>
</dbReference>
<gene>
    <name evidence="2" type="ORF">K2U94_15150</name>
</gene>
<dbReference type="RefSeq" id="WP_243067992.1">
    <property type="nucleotide sequence ID" value="NZ_JAIVFK010000021.1"/>
</dbReference>
<dbReference type="Gene3D" id="3.30.420.180">
    <property type="entry name" value="CobE/GbiG C-terminal domain"/>
    <property type="match status" value="1"/>
</dbReference>
<protein>
    <submittedName>
        <fullName evidence="2">Cobalamin biosynthesis protein</fullName>
    </submittedName>
</protein>
<dbReference type="SUPFAM" id="SSF159664">
    <property type="entry name" value="CobE/GbiG C-terminal domain-like"/>
    <property type="match status" value="1"/>
</dbReference>
<reference evidence="2" key="1">
    <citation type="journal article" date="2022" name="ISME J.">
        <title>Identification of active gaseous-alkane degraders at natural gas seeps.</title>
        <authorList>
            <person name="Farhan Ul Haque M."/>
            <person name="Hernandez M."/>
            <person name="Crombie A.T."/>
            <person name="Murrell J.C."/>
        </authorList>
    </citation>
    <scope>NUCLEOTIDE SEQUENCE</scope>
    <source>
        <strain evidence="2">PC2</strain>
    </source>
</reference>
<dbReference type="PANTHER" id="PTHR37477:SF1">
    <property type="entry name" value="COBALT-PRECORRIN-5A HYDROLASE"/>
    <property type="match status" value="1"/>
</dbReference>
<proteinExistence type="predicted"/>
<dbReference type="Pfam" id="PF01890">
    <property type="entry name" value="CbiG_C"/>
    <property type="match status" value="1"/>
</dbReference>
<sequence>MVSEIAIGLGFASSARAEDICALVRDMLRLAPPHARAKVFTLARKAQSAALREAAATLGLEVAYFDEAEMVAREKEIFVRGATVSQIAQEKIGLASVAEAAALLGAGPSALLLAPRRAEKNVTCALAAPADELNA</sequence>
<dbReference type="EMBL" id="JAIVFP010000001">
    <property type="protein sequence ID" value="MCI4684080.1"/>
    <property type="molecule type" value="Genomic_DNA"/>
</dbReference>
<evidence type="ECO:0000313" key="3">
    <source>
        <dbReference type="Proteomes" id="UP001139104"/>
    </source>
</evidence>
<dbReference type="InterPro" id="IPR052553">
    <property type="entry name" value="CbiG_hydrolase"/>
</dbReference>
<evidence type="ECO:0000259" key="1">
    <source>
        <dbReference type="Pfam" id="PF01890"/>
    </source>
</evidence>
<dbReference type="InterPro" id="IPR036518">
    <property type="entry name" value="CobE/GbiG_C_sf"/>
</dbReference>
<dbReference type="PANTHER" id="PTHR37477">
    <property type="entry name" value="COBALT-PRECORRIN-5A HYDROLASE"/>
    <property type="match status" value="1"/>
</dbReference>
<name>A0ABS9Z9D6_9HYPH</name>
<accession>A0ABS9Z9D6</accession>
<evidence type="ECO:0000313" key="2">
    <source>
        <dbReference type="EMBL" id="MCI4684080.1"/>
    </source>
</evidence>
<organism evidence="2 3">
    <name type="scientific">Candidatus Rhodoblastus alkanivorans</name>
    <dbReference type="NCBI Taxonomy" id="2954117"/>
    <lineage>
        <taxon>Bacteria</taxon>
        <taxon>Pseudomonadati</taxon>
        <taxon>Pseudomonadota</taxon>
        <taxon>Alphaproteobacteria</taxon>
        <taxon>Hyphomicrobiales</taxon>
        <taxon>Rhodoblastaceae</taxon>
        <taxon>Rhodoblastus</taxon>
    </lineage>
</organism>
<comment type="caution">
    <text evidence="2">The sequence shown here is derived from an EMBL/GenBank/DDBJ whole genome shotgun (WGS) entry which is preliminary data.</text>
</comment>
<keyword evidence="3" id="KW-1185">Reference proteome</keyword>
<feature type="domain" description="CobE/GbiG C-terminal" evidence="1">
    <location>
        <begin position="5"/>
        <end position="127"/>
    </location>
</feature>
<dbReference type="Proteomes" id="UP001139104">
    <property type="component" value="Unassembled WGS sequence"/>
</dbReference>